<dbReference type="Pfam" id="PF02518">
    <property type="entry name" value="HATPase_c"/>
    <property type="match status" value="1"/>
</dbReference>
<keyword evidence="11" id="KW-0812">Transmembrane</keyword>
<dbReference type="GO" id="GO:0000155">
    <property type="term" value="F:phosphorelay sensor kinase activity"/>
    <property type="evidence" value="ECO:0007669"/>
    <property type="project" value="InterPro"/>
</dbReference>
<sequence length="751" mass="81920">MAQMIAVPKRFYAIGIAAFLMILLSSGLGVYLGMETQHKFREVEASWVDHNGDVGQKGVWISTIRGHLGYGGIIHNFKNYVLRRDPAYLETAVQQVTQFNTVIEEYLAHSQDPNERKALRILQDTIAIYDANFAVAQSGVREGISTQALDQMVKVDDSAAKLALAQLEKTWTDARLASTTRVFAAVEEGRALIAVGFASVAGLVLASISIGTIIYLMFHDMGHTLNRLSDELDARRAAEASEHRLASVVEQSPATIIITDRNAKILYANKRFLEVTGWSSAEIFGKSPKFLQSGDTSDDTYLDLRQALEEGRDWHGTFRNRKKDGGIYWTDTLILPLRGPDGEVHSFVGIGEDITERRQAREQVARAQKLEAVGLLAGGIAHDFNNVLTTIIGAAHLAALDAPEGSDLAGEIDQIEIAAKRAQSLVRGLLTFARREPGQSQPVDLDVITQEVQRLLRASVPPTLRIEVDQTDGPHGVLADPTHLHQIVMNIVRNAAEAIGVHEGVVRLTAHRVTETPDGLRPLKAGWMRLTIQDNGPGMSAEVRRRLFDPFFTTKPLGKGSGLGLVVVAGLVEEMGGRVLVDSVQGQGARFDIFLPATDLTTVPDSGSEAQLPRGKERILVVDDETEIAATWRRLLMRLGYRVEAYTSPVIALEKYAADPGRFDAVITDMVMPDMSGATLATQIRRLRPGLPVIICTGYSPSAINVEGPAPVVLDKPVDPARLAQQLRSVLDPPVSQAKPPSQTVTLQNVL</sequence>
<feature type="compositionally biased region" description="Polar residues" evidence="10">
    <location>
        <begin position="739"/>
        <end position="751"/>
    </location>
</feature>
<dbReference type="PROSITE" id="PS50110">
    <property type="entry name" value="RESPONSE_REGULATORY"/>
    <property type="match status" value="1"/>
</dbReference>
<dbReference type="InterPro" id="IPR036097">
    <property type="entry name" value="HisK_dim/P_sf"/>
</dbReference>
<dbReference type="InterPro" id="IPR004358">
    <property type="entry name" value="Sig_transdc_His_kin-like_C"/>
</dbReference>
<evidence type="ECO:0000256" key="2">
    <source>
        <dbReference type="ARBA" id="ARBA00012438"/>
    </source>
</evidence>
<dbReference type="GO" id="GO:0006355">
    <property type="term" value="P:regulation of DNA-templated transcription"/>
    <property type="evidence" value="ECO:0007669"/>
    <property type="project" value="InterPro"/>
</dbReference>
<dbReference type="EMBL" id="WIBF01000001">
    <property type="protein sequence ID" value="MQQ07129.1"/>
    <property type="molecule type" value="Genomic_DNA"/>
</dbReference>
<evidence type="ECO:0000256" key="1">
    <source>
        <dbReference type="ARBA" id="ARBA00000085"/>
    </source>
</evidence>
<protein>
    <recommendedName>
        <fullName evidence="2">histidine kinase</fullName>
        <ecNumber evidence="2">2.7.13.3</ecNumber>
    </recommendedName>
</protein>
<dbReference type="PANTHER" id="PTHR43065:SF42">
    <property type="entry name" value="TWO-COMPONENT SENSOR PPRA"/>
    <property type="match status" value="1"/>
</dbReference>
<feature type="modified residue" description="4-aspartylphosphate" evidence="9">
    <location>
        <position position="669"/>
    </location>
</feature>
<dbReference type="Gene3D" id="3.40.50.2300">
    <property type="match status" value="1"/>
</dbReference>
<gene>
    <name evidence="16" type="ORF">GFB49_01550</name>
</gene>
<dbReference type="SMART" id="SM00448">
    <property type="entry name" value="REC"/>
    <property type="match status" value="1"/>
</dbReference>
<dbReference type="SUPFAM" id="SSF55785">
    <property type="entry name" value="PYP-like sensor domain (PAS domain)"/>
    <property type="match status" value="1"/>
</dbReference>
<dbReference type="CDD" id="cd00156">
    <property type="entry name" value="REC"/>
    <property type="match status" value="1"/>
</dbReference>
<dbReference type="CDD" id="cd00082">
    <property type="entry name" value="HisKA"/>
    <property type="match status" value="1"/>
</dbReference>
<evidence type="ECO:0000256" key="7">
    <source>
        <dbReference type="ARBA" id="ARBA00022840"/>
    </source>
</evidence>
<dbReference type="InterPro" id="IPR011006">
    <property type="entry name" value="CheY-like_superfamily"/>
</dbReference>
<dbReference type="InterPro" id="IPR005467">
    <property type="entry name" value="His_kinase_dom"/>
</dbReference>
<dbReference type="InterPro" id="IPR000700">
    <property type="entry name" value="PAS-assoc_C"/>
</dbReference>
<dbReference type="SMART" id="SM00086">
    <property type="entry name" value="PAC"/>
    <property type="match status" value="1"/>
</dbReference>
<proteinExistence type="predicted"/>
<keyword evidence="4" id="KW-0808">Transferase</keyword>
<dbReference type="EC" id="2.7.13.3" evidence="2"/>
<dbReference type="GO" id="GO:0005524">
    <property type="term" value="F:ATP binding"/>
    <property type="evidence" value="ECO:0007669"/>
    <property type="project" value="UniProtKB-KW"/>
</dbReference>
<evidence type="ECO:0000256" key="5">
    <source>
        <dbReference type="ARBA" id="ARBA00022741"/>
    </source>
</evidence>
<name>A0A843YDI6_9RHOB</name>
<evidence type="ECO:0000256" key="8">
    <source>
        <dbReference type="ARBA" id="ARBA00023012"/>
    </source>
</evidence>
<evidence type="ECO:0000259" key="14">
    <source>
        <dbReference type="PROSITE" id="PS50112"/>
    </source>
</evidence>
<dbReference type="InterPro" id="IPR001610">
    <property type="entry name" value="PAC"/>
</dbReference>
<keyword evidence="3 9" id="KW-0597">Phosphoprotein</keyword>
<dbReference type="SMART" id="SM00387">
    <property type="entry name" value="HATPase_c"/>
    <property type="match status" value="1"/>
</dbReference>
<feature type="domain" description="PAS" evidence="14">
    <location>
        <begin position="241"/>
        <end position="311"/>
    </location>
</feature>
<feature type="domain" description="Response regulatory" evidence="13">
    <location>
        <begin position="618"/>
        <end position="731"/>
    </location>
</feature>
<evidence type="ECO:0000313" key="16">
    <source>
        <dbReference type="EMBL" id="MQQ07129.1"/>
    </source>
</evidence>
<accession>A0A843YDI6</accession>
<evidence type="ECO:0000259" key="12">
    <source>
        <dbReference type="PROSITE" id="PS50109"/>
    </source>
</evidence>
<keyword evidence="7" id="KW-0067">ATP-binding</keyword>
<dbReference type="SMART" id="SM00091">
    <property type="entry name" value="PAS"/>
    <property type="match status" value="1"/>
</dbReference>
<reference evidence="16 17" key="1">
    <citation type="submission" date="2019-10" db="EMBL/GenBank/DDBJ databases">
        <title>Epibacterium sp. nov., isolated from seawater.</title>
        <authorList>
            <person name="Zhang X."/>
            <person name="Li N."/>
        </authorList>
    </citation>
    <scope>NUCLEOTIDE SEQUENCE [LARGE SCALE GENOMIC DNA]</scope>
    <source>
        <strain evidence="16 17">SM1979</strain>
    </source>
</reference>
<keyword evidence="11" id="KW-0472">Membrane</keyword>
<dbReference type="PANTHER" id="PTHR43065">
    <property type="entry name" value="SENSOR HISTIDINE KINASE"/>
    <property type="match status" value="1"/>
</dbReference>
<dbReference type="PROSITE" id="PS50113">
    <property type="entry name" value="PAC"/>
    <property type="match status" value="1"/>
</dbReference>
<dbReference type="CDD" id="cd00130">
    <property type="entry name" value="PAS"/>
    <property type="match status" value="1"/>
</dbReference>
<evidence type="ECO:0000259" key="13">
    <source>
        <dbReference type="PROSITE" id="PS50110"/>
    </source>
</evidence>
<dbReference type="InterPro" id="IPR003594">
    <property type="entry name" value="HATPase_dom"/>
</dbReference>
<dbReference type="NCBIfam" id="TIGR00229">
    <property type="entry name" value="sensory_box"/>
    <property type="match status" value="1"/>
</dbReference>
<organism evidence="16 17">
    <name type="scientific">Tritonibacter litoralis</name>
    <dbReference type="NCBI Taxonomy" id="2662264"/>
    <lineage>
        <taxon>Bacteria</taxon>
        <taxon>Pseudomonadati</taxon>
        <taxon>Pseudomonadota</taxon>
        <taxon>Alphaproteobacteria</taxon>
        <taxon>Rhodobacterales</taxon>
        <taxon>Paracoccaceae</taxon>
        <taxon>Tritonibacter</taxon>
    </lineage>
</organism>
<dbReference type="SUPFAM" id="SSF55874">
    <property type="entry name" value="ATPase domain of HSP90 chaperone/DNA topoisomerase II/histidine kinase"/>
    <property type="match status" value="1"/>
</dbReference>
<evidence type="ECO:0000256" key="6">
    <source>
        <dbReference type="ARBA" id="ARBA00022777"/>
    </source>
</evidence>
<dbReference type="InterPro" id="IPR035965">
    <property type="entry name" value="PAS-like_dom_sf"/>
</dbReference>
<dbReference type="Pfam" id="PF00512">
    <property type="entry name" value="HisKA"/>
    <property type="match status" value="1"/>
</dbReference>
<dbReference type="InterPro" id="IPR000014">
    <property type="entry name" value="PAS"/>
</dbReference>
<dbReference type="InterPro" id="IPR036890">
    <property type="entry name" value="HATPase_C_sf"/>
</dbReference>
<dbReference type="InterPro" id="IPR013767">
    <property type="entry name" value="PAS_fold"/>
</dbReference>
<comment type="catalytic activity">
    <reaction evidence="1">
        <text>ATP + protein L-histidine = ADP + protein N-phospho-L-histidine.</text>
        <dbReference type="EC" id="2.7.13.3"/>
    </reaction>
</comment>
<keyword evidence="17" id="KW-1185">Reference proteome</keyword>
<dbReference type="Pfam" id="PF00072">
    <property type="entry name" value="Response_reg"/>
    <property type="match status" value="1"/>
</dbReference>
<evidence type="ECO:0000256" key="9">
    <source>
        <dbReference type="PROSITE-ProRule" id="PRU00169"/>
    </source>
</evidence>
<dbReference type="InterPro" id="IPR001789">
    <property type="entry name" value="Sig_transdc_resp-reg_receiver"/>
</dbReference>
<dbReference type="Gene3D" id="3.30.565.10">
    <property type="entry name" value="Histidine kinase-like ATPase, C-terminal domain"/>
    <property type="match status" value="1"/>
</dbReference>
<dbReference type="InterPro" id="IPR003661">
    <property type="entry name" value="HisK_dim/P_dom"/>
</dbReference>
<dbReference type="Gene3D" id="3.30.450.20">
    <property type="entry name" value="PAS domain"/>
    <property type="match status" value="1"/>
</dbReference>
<dbReference type="PROSITE" id="PS50112">
    <property type="entry name" value="PAS"/>
    <property type="match status" value="1"/>
</dbReference>
<keyword evidence="11" id="KW-1133">Transmembrane helix</keyword>
<feature type="region of interest" description="Disordered" evidence="10">
    <location>
        <begin position="732"/>
        <end position="751"/>
    </location>
</feature>
<evidence type="ECO:0000313" key="17">
    <source>
        <dbReference type="Proteomes" id="UP000444174"/>
    </source>
</evidence>
<evidence type="ECO:0000256" key="11">
    <source>
        <dbReference type="SAM" id="Phobius"/>
    </source>
</evidence>
<keyword evidence="6" id="KW-0418">Kinase</keyword>
<comment type="caution">
    <text evidence="16">The sequence shown here is derived from an EMBL/GenBank/DDBJ whole genome shotgun (WGS) entry which is preliminary data.</text>
</comment>
<dbReference type="Proteomes" id="UP000444174">
    <property type="component" value="Unassembled WGS sequence"/>
</dbReference>
<evidence type="ECO:0000256" key="3">
    <source>
        <dbReference type="ARBA" id="ARBA00022553"/>
    </source>
</evidence>
<keyword evidence="8" id="KW-0902">Two-component regulatory system</keyword>
<evidence type="ECO:0000259" key="15">
    <source>
        <dbReference type="PROSITE" id="PS50113"/>
    </source>
</evidence>
<dbReference type="PRINTS" id="PR00344">
    <property type="entry name" value="BCTRLSENSOR"/>
</dbReference>
<feature type="transmembrane region" description="Helical" evidence="11">
    <location>
        <begin position="191"/>
        <end position="218"/>
    </location>
</feature>
<evidence type="ECO:0000256" key="4">
    <source>
        <dbReference type="ARBA" id="ARBA00022679"/>
    </source>
</evidence>
<dbReference type="RefSeq" id="WP_153214043.1">
    <property type="nucleotide sequence ID" value="NZ_WIBF01000001.1"/>
</dbReference>
<feature type="domain" description="Histidine kinase" evidence="12">
    <location>
        <begin position="379"/>
        <end position="599"/>
    </location>
</feature>
<feature type="domain" description="PAC" evidence="15">
    <location>
        <begin position="312"/>
        <end position="366"/>
    </location>
</feature>
<dbReference type="SMART" id="SM00388">
    <property type="entry name" value="HisKA"/>
    <property type="match status" value="1"/>
</dbReference>
<feature type="transmembrane region" description="Helical" evidence="11">
    <location>
        <begin position="12"/>
        <end position="32"/>
    </location>
</feature>
<dbReference type="AlphaFoldDB" id="A0A843YDI6"/>
<keyword evidence="5" id="KW-0547">Nucleotide-binding</keyword>
<dbReference type="Gene3D" id="1.10.287.130">
    <property type="match status" value="1"/>
</dbReference>
<dbReference type="Pfam" id="PF00989">
    <property type="entry name" value="PAS"/>
    <property type="match status" value="1"/>
</dbReference>
<dbReference type="SUPFAM" id="SSF47384">
    <property type="entry name" value="Homodimeric domain of signal transducing histidine kinase"/>
    <property type="match status" value="1"/>
</dbReference>
<dbReference type="SUPFAM" id="SSF52172">
    <property type="entry name" value="CheY-like"/>
    <property type="match status" value="1"/>
</dbReference>
<evidence type="ECO:0000256" key="10">
    <source>
        <dbReference type="SAM" id="MobiDB-lite"/>
    </source>
</evidence>
<dbReference type="PROSITE" id="PS50109">
    <property type="entry name" value="HIS_KIN"/>
    <property type="match status" value="1"/>
</dbReference>